<evidence type="ECO:0000313" key="10">
    <source>
        <dbReference type="EMBL" id="OGY26408.1"/>
    </source>
</evidence>
<evidence type="ECO:0000256" key="4">
    <source>
        <dbReference type="ARBA" id="ARBA00022729"/>
    </source>
</evidence>
<feature type="transmembrane region" description="Helical" evidence="8">
    <location>
        <begin position="21"/>
        <end position="42"/>
    </location>
</feature>
<feature type="domain" description="Fibronectin type-III" evidence="9">
    <location>
        <begin position="1311"/>
        <end position="1399"/>
    </location>
</feature>
<comment type="subcellular location">
    <subcellularLocation>
        <location evidence="1">Secreted</location>
    </subcellularLocation>
</comment>
<evidence type="ECO:0000256" key="2">
    <source>
        <dbReference type="ARBA" id="ARBA00022525"/>
    </source>
</evidence>
<dbReference type="PROSITE" id="PS51892">
    <property type="entry name" value="SUBTILASE"/>
    <property type="match status" value="1"/>
</dbReference>
<dbReference type="Gene3D" id="3.40.50.200">
    <property type="entry name" value="Peptidase S8/S53 domain"/>
    <property type="match status" value="1"/>
</dbReference>
<dbReference type="Gene3D" id="2.60.40.10">
    <property type="entry name" value="Immunoglobulins"/>
    <property type="match status" value="5"/>
</dbReference>
<dbReference type="InterPro" id="IPR034204">
    <property type="entry name" value="PfSUB1-like_cat_dom"/>
</dbReference>
<dbReference type="NCBIfam" id="NF033679">
    <property type="entry name" value="DNRLRE_dom"/>
    <property type="match status" value="1"/>
</dbReference>
<dbReference type="InterPro" id="IPR011042">
    <property type="entry name" value="6-blade_b-propeller_TolB-like"/>
</dbReference>
<dbReference type="GO" id="GO:0006508">
    <property type="term" value="P:proteolysis"/>
    <property type="evidence" value="ECO:0007669"/>
    <property type="project" value="UniProtKB-KW"/>
</dbReference>
<gene>
    <name evidence="10" type="ORF">A2Z42_04560</name>
</gene>
<dbReference type="PROSITE" id="PS00138">
    <property type="entry name" value="SUBTILASE_SER"/>
    <property type="match status" value="1"/>
</dbReference>
<dbReference type="Pfam" id="PF00041">
    <property type="entry name" value="fn3"/>
    <property type="match status" value="1"/>
</dbReference>
<evidence type="ECO:0000259" key="9">
    <source>
        <dbReference type="PROSITE" id="PS50853"/>
    </source>
</evidence>
<evidence type="ECO:0000256" key="3">
    <source>
        <dbReference type="ARBA" id="ARBA00022670"/>
    </source>
</evidence>
<feature type="domain" description="Fibronectin type-III" evidence="9">
    <location>
        <begin position="942"/>
        <end position="1029"/>
    </location>
</feature>
<keyword evidence="4" id="KW-0732">Signal</keyword>
<protein>
    <recommendedName>
        <fullName evidence="9">Fibronectin type-III domain-containing protein</fullName>
    </recommendedName>
</protein>
<accession>A0A1G1WFD1</accession>
<dbReference type="InterPro" id="IPR013783">
    <property type="entry name" value="Ig-like_fold"/>
</dbReference>
<evidence type="ECO:0000256" key="5">
    <source>
        <dbReference type="ARBA" id="ARBA00022801"/>
    </source>
</evidence>
<feature type="active site" description="Charge relay system" evidence="7">
    <location>
        <position position="303"/>
    </location>
</feature>
<dbReference type="InterPro" id="IPR055372">
    <property type="entry name" value="CBM96"/>
</dbReference>
<dbReference type="Pfam" id="PF17957">
    <property type="entry name" value="Big_7"/>
    <property type="match status" value="3"/>
</dbReference>
<dbReference type="GO" id="GO:0005576">
    <property type="term" value="C:extracellular region"/>
    <property type="evidence" value="ECO:0007669"/>
    <property type="project" value="UniProtKB-SubCell"/>
</dbReference>
<evidence type="ECO:0000256" key="8">
    <source>
        <dbReference type="SAM" id="Phobius"/>
    </source>
</evidence>
<keyword evidence="5 7" id="KW-0378">Hydrolase</keyword>
<dbReference type="InterPro" id="IPR003961">
    <property type="entry name" value="FN3_dom"/>
</dbReference>
<dbReference type="Proteomes" id="UP000176645">
    <property type="component" value="Unassembled WGS sequence"/>
</dbReference>
<keyword evidence="8" id="KW-1133">Transmembrane helix</keyword>
<evidence type="ECO:0000313" key="11">
    <source>
        <dbReference type="Proteomes" id="UP000176645"/>
    </source>
</evidence>
<sequence>MKFVDQIAQVYQKHINARIRVRILLIITALALFTPLIISIVLPTVNRYLINRRINDLEKQSWVLASEKEKATERSVVEYLSNEILVKVKDKVKSKIKTKPTPADTGILSINEINKANKVNSFKRINAPSKETNNKNHKIFNWYKVTLSGKRETITEKPTEEPDKLNSDNEAAQNLKKIIAKFHADPNVETAEPNYVVHNSAIPNDPYYSSSGTWGQGYQDLYGMHKIDAAGAWGQVTDSSNVAVADIDTGVDRNHEDIKDNMWVNTAEIPNNGIDDDGNGYRDDYYGWDWYNHDNDPIDDHGHGTHTAGTIAAKGNNEVGVVGVSWVGKIMALKFLNSSGSGYTSGGASALRYAADMGAKISSNSWSCSCSSSIIADAVSYEHNVGMVVVAAAGNDIADVMSYSPASLTEVITVAASDYYDSRAIYSNFGIKIDVAAPGNSILSLKSAVSPMCTGSAVVGLNYCVATGTSMATPHVAGLAALIFTKHPEFTNEQVRQGLRTSADDINQPGFDIYTGHGRINASRALTIGSALTVKFSSFPDDLTNLQNLEIRGTAAGPSFKNYELSYGQGLSPTSWIQISSSASPVVNGVLGNWQVSNLETGRYAIRLVATDTSGRIYDSYTSAYKEKWVNLLKRNVGNQLSPRVYGQKIVWWDTRNDKGDIYLYDLGTNTERRITTNSSGQFSPDIWGDKIVWYDDRNGQYDIYLYDLATNTERRITTEVSNQGSPRIFGDKIIWYGVRNDTKSNIYLFDLRTNTERQITDSNDDQFGARIYGDKIVWYGYSRFKGDRQSDIYLYDISTDTQIQLTNDSASQRTPDIWGDKIVWWESLPVCCDWGLYVYNLNTKTKQKILETQSIGWVFTPTINNNTVAWIDKRNGNFDIVAYDLSTNTERIITSQWRDQTSPAIQGDRIFWSDYRDISYLAEIYYYDPPSSPDDTTPPTAPANLAATAVSSSQINLGWTASTDNVGVTGYEVYRDSSPTPIATVTTTSYSNTGLSSSTTYSYFVRAKDEAGNRSGPSNTASATTFVYDIEAPTVNPLTPENSAIVSGDVNISATASDNVAVTKVEFLIDGVLKYTDTTEPYGFTWDSTKASDGSHTITYKAYDPGNRSNAKNRTVTVDNTVPTVSITGPFGGSVVSGTATITATASDSTSGVVKVEFLVNGVVKWQDTTSPYTYSWTTTSVSDGSHSIVAKAYDAAGNLSSVSADVIVDNTKPSVTVTSPSNGSVVSGDTAINVSAFDSGSNVTRVEFLVDGVVKAQDTAAPYSYIWDTTTYANGSHTLTANAWDAAGNYSVATTVTVTVNNGVGDSQPPSKPTGLAGRAVSSSQVNLTWSLSSDNVGVVGYNIIRNGAKIATLSGTSFGDGTVSPNTTYTYSVSAFDAADNASEKSALVTVTTPQPLPTIITIKPTADATISRSYPSSNYGASQYLIDDASPYRNFLMNFSITGIGVRTVTSAKLRLYVQNPSPLGGIFYKTTTTTWSEKTVTWNSRPAVSSRLATLGRVYSGRWYSVDLTKYITKDGTLSLRVMSTYSDGAIFYSKEKGSSYAPQLVITVQ</sequence>
<dbReference type="SUPFAM" id="SSF69304">
    <property type="entry name" value="Tricorn protease N-terminal domain"/>
    <property type="match status" value="1"/>
</dbReference>
<dbReference type="PANTHER" id="PTHR36842:SF1">
    <property type="entry name" value="PROTEIN TOLB"/>
    <property type="match status" value="1"/>
</dbReference>
<name>A0A1G1WFD1_9BACT</name>
<dbReference type="CDD" id="cd07473">
    <property type="entry name" value="Peptidases_S8_Subtilisin_like"/>
    <property type="match status" value="1"/>
</dbReference>
<dbReference type="Pfam" id="PF24517">
    <property type="entry name" value="CBM96"/>
    <property type="match status" value="1"/>
</dbReference>
<feature type="active site" description="Charge relay system" evidence="7">
    <location>
        <position position="248"/>
    </location>
</feature>
<proteinExistence type="inferred from homology"/>
<comment type="similarity">
    <text evidence="7">Belongs to the peptidase S8 family.</text>
</comment>
<dbReference type="NCBIfam" id="TIGR04275">
    <property type="entry name" value="beta_prop_Msarc"/>
    <property type="match status" value="5"/>
</dbReference>
<feature type="active site" description="Charge relay system" evidence="7">
    <location>
        <position position="470"/>
    </location>
</feature>
<keyword evidence="8" id="KW-0472">Membrane</keyword>
<dbReference type="SMART" id="SM00060">
    <property type="entry name" value="FN3"/>
    <property type="match status" value="2"/>
</dbReference>
<dbReference type="GO" id="GO:0004252">
    <property type="term" value="F:serine-type endopeptidase activity"/>
    <property type="evidence" value="ECO:0007669"/>
    <property type="project" value="UniProtKB-UniRule"/>
</dbReference>
<dbReference type="InterPro" id="IPR023828">
    <property type="entry name" value="Peptidase_S8_Ser-AS"/>
</dbReference>
<dbReference type="PANTHER" id="PTHR36842">
    <property type="entry name" value="PROTEIN TOLB HOMOLOG"/>
    <property type="match status" value="1"/>
</dbReference>
<dbReference type="InterPro" id="IPR036852">
    <property type="entry name" value="Peptidase_S8/S53_dom_sf"/>
</dbReference>
<dbReference type="InterPro" id="IPR027618">
    <property type="entry name" value="Beta_prop_Msarc"/>
</dbReference>
<keyword evidence="3 7" id="KW-0645">Protease</keyword>
<dbReference type="PROSITE" id="PS50853">
    <property type="entry name" value="FN3"/>
    <property type="match status" value="2"/>
</dbReference>
<dbReference type="EMBL" id="MHCU01000070">
    <property type="protein sequence ID" value="OGY26408.1"/>
    <property type="molecule type" value="Genomic_DNA"/>
</dbReference>
<keyword evidence="8" id="KW-0812">Transmembrane</keyword>
<evidence type="ECO:0000256" key="6">
    <source>
        <dbReference type="ARBA" id="ARBA00022825"/>
    </source>
</evidence>
<dbReference type="SUPFAM" id="SSF52743">
    <property type="entry name" value="Subtilisin-like"/>
    <property type="match status" value="1"/>
</dbReference>
<dbReference type="InterPro" id="IPR015500">
    <property type="entry name" value="Peptidase_S8_subtilisin-rel"/>
</dbReference>
<reference evidence="10 11" key="1">
    <citation type="journal article" date="2016" name="Nat. Commun.">
        <title>Thousands of microbial genomes shed light on interconnected biogeochemical processes in an aquifer system.</title>
        <authorList>
            <person name="Anantharaman K."/>
            <person name="Brown C.T."/>
            <person name="Hug L.A."/>
            <person name="Sharon I."/>
            <person name="Castelle C.J."/>
            <person name="Probst A.J."/>
            <person name="Thomas B.C."/>
            <person name="Singh A."/>
            <person name="Wilkins M.J."/>
            <person name="Karaoz U."/>
            <person name="Brodie E.L."/>
            <person name="Williams K.H."/>
            <person name="Hubbard S.S."/>
            <person name="Banfield J.F."/>
        </authorList>
    </citation>
    <scope>NUCLEOTIDE SEQUENCE [LARGE SCALE GENOMIC DNA]</scope>
</reference>
<organism evidence="10 11">
    <name type="scientific">Candidatus Woykebacteria bacterium RBG_19FT_COMBO_43_10</name>
    <dbReference type="NCBI Taxonomy" id="1802598"/>
    <lineage>
        <taxon>Bacteria</taxon>
        <taxon>Candidatus Woykeibacteriota</taxon>
    </lineage>
</organism>
<dbReference type="InterPro" id="IPR036116">
    <property type="entry name" value="FN3_sf"/>
</dbReference>
<dbReference type="InterPro" id="IPR000209">
    <property type="entry name" value="Peptidase_S8/S53_dom"/>
</dbReference>
<evidence type="ECO:0000256" key="7">
    <source>
        <dbReference type="PROSITE-ProRule" id="PRU01240"/>
    </source>
</evidence>
<dbReference type="SUPFAM" id="SSF49265">
    <property type="entry name" value="Fibronectin type III"/>
    <property type="match status" value="2"/>
</dbReference>
<dbReference type="CDD" id="cd00063">
    <property type="entry name" value="FN3"/>
    <property type="match status" value="2"/>
</dbReference>
<dbReference type="Gene3D" id="2.120.10.30">
    <property type="entry name" value="TolB, C-terminal domain"/>
    <property type="match status" value="2"/>
</dbReference>
<keyword evidence="6 7" id="KW-0720">Serine protease</keyword>
<dbReference type="Pfam" id="PF00082">
    <property type="entry name" value="Peptidase_S8"/>
    <property type="match status" value="1"/>
</dbReference>
<evidence type="ECO:0000256" key="1">
    <source>
        <dbReference type="ARBA" id="ARBA00004613"/>
    </source>
</evidence>
<comment type="caution">
    <text evidence="10">The sequence shown here is derived from an EMBL/GenBank/DDBJ whole genome shotgun (WGS) entry which is preliminary data.</text>
</comment>
<keyword evidence="2" id="KW-0964">Secreted</keyword>
<dbReference type="PRINTS" id="PR00723">
    <property type="entry name" value="SUBTILISIN"/>
</dbReference>